<comment type="pathway">
    <text evidence="1">tRNA modification; 5-methoxycarbonylmethyl-2-thiouridine-tRNA biosynthesis.</text>
</comment>
<evidence type="ECO:0000313" key="13">
    <source>
        <dbReference type="EMBL" id="KAK8862459.1"/>
    </source>
</evidence>
<feature type="domain" description="ELP1 alpha-solenoid" evidence="11">
    <location>
        <begin position="701"/>
        <end position="911"/>
    </location>
</feature>
<sequence>MRNLRNISYNTWSPPAGYEGEPITSSCWDPAKDEILCTFGPSEKDGKLRLLRLAEHVNTEGDPAFNFFEIASWEALSPNPDLPVDKVVSLHHFSDNLTTILVLEGGDIVLVRESDSPQDGVHIEIMGSIDEGITAAKWSPDEELLAIATKARTVVFMSRNFEGIADATMTLDDLKLSKQVSVGWGKKETQFQGKGAKALRDPTIPEKVDQGALSSQDDARTTISWRGDGAYVAINSIEPDTRRVIRVYSREGVLDSVSEAVDGMEGALSWRPAGNLLASVQRKAEGIDVIFFERNGLRHGEFPLRAPEGRDISGDQIGLEWNSDSTVLAVTLNDRIQLWTTGNYHWYLKQEIRSNKPPTCLTWHPEKSLRLGMVVPSQKSSQLLQAEFIFNIARGSLVPPNDHGAVAVIDGQTLKLTPLRTANIPPPMAMYELQLKSSIVDVAFSPDNAYMAVLHQDGVDLYKWQVKGQRSLIPSLMSTLPLSDIPSLADMLIPRQVSVCDNGNLQLLLQSQYPERHSVQFDAASSKLLLSDTTRAGQVYGFASQSQSLDAQCIAQAASGRISVISAENGTTEEQSLRLPVQQPWCVVTGSAHDKTLCIYGLTRNGHLYANGCAGKSRLLVKNCTSFLVTPEHLIFTTTNHLLKFVHLTEIDDLEVPADDPEKDERCRSIERGARLVTAMPTNMSLVLQMPRGNLETIFPRAMVLAGIRQLIEDMNYARAFSYCRTQRVDMNVLYDHRPQQFLENVTLFLDQLKDVTYVDLFLSSLRDEDVTQTMYVNTKPTKSVEAPVPVEQGAASGASSVNGKTNTVCNAVLTSLRSRKNIGNDTLQNIITANVCKSPPAFEDGLQVVAQLMQEDEKLAERAVEHICFLADVNTLFDEALGLYNLDLALLVAQQSQRDPREYLPFIQDLHKLPDLRQKFAIDDHLGRYAKALTHLQALVAHEEAQEYTVKHTLYADALRLYRYDEANLKILTRLYAEYLESKSKNREAGLTYESLHDYASATRCYRAAGVSCWREALFTASLQEPPLAKDALGDLATSLADALEEAKDYTGAATIYLDHLSSLDTAVQYLCKGYQFADALRLVALHARPELLETTIDTGLADALASSTEFLADCKAQLRAQIPRIAELRRRAAEDPLAFYEGEVNINLPDDVSVAASSRISAGGASLFTRYTGKAGSVGTVGTGVSRATSKNRKREEKKRARGRKGTVYEEEYLVNSVRRLVERVQSTKGEVERLVFGLVRRGMFERARTVEALMGEVLEGCRLGVEEVWGKHEDKNKAAADGGEDGQAANGEAYAPTGGDAVLAESMEQGWRKQEPPSVSGMERLSLLGS</sequence>
<dbReference type="EMBL" id="JAPCWZ010000005">
    <property type="protein sequence ID" value="KAK8862459.1"/>
    <property type="molecule type" value="Genomic_DNA"/>
</dbReference>
<keyword evidence="4" id="KW-0819">tRNA processing</keyword>
<dbReference type="InterPro" id="IPR015943">
    <property type="entry name" value="WD40/YVTN_repeat-like_dom_sf"/>
</dbReference>
<evidence type="ECO:0000259" key="10">
    <source>
        <dbReference type="Pfam" id="PF23878"/>
    </source>
</evidence>
<evidence type="ECO:0000259" key="9">
    <source>
        <dbReference type="Pfam" id="PF23797"/>
    </source>
</evidence>
<dbReference type="InterPro" id="IPR011044">
    <property type="entry name" value="Quino_amine_DH_bsu"/>
</dbReference>
<evidence type="ECO:0000259" key="12">
    <source>
        <dbReference type="Pfam" id="PF23936"/>
    </source>
</evidence>
<dbReference type="InterPro" id="IPR056166">
    <property type="entry name" value="TPR_ELP1"/>
</dbReference>
<gene>
    <name evidence="13" type="ORF">PGQ11_008694</name>
</gene>
<evidence type="ECO:0000256" key="2">
    <source>
        <dbReference type="ARBA" id="ARBA00006086"/>
    </source>
</evidence>
<dbReference type="PIRSF" id="PIRSF017233">
    <property type="entry name" value="IKAP"/>
    <property type="match status" value="1"/>
</dbReference>
<dbReference type="Proteomes" id="UP001390339">
    <property type="component" value="Unassembled WGS sequence"/>
</dbReference>
<dbReference type="PANTHER" id="PTHR12747:SF0">
    <property type="entry name" value="ELONGATOR COMPLEX PROTEIN 1"/>
    <property type="match status" value="1"/>
</dbReference>
<organism evidence="13 14">
    <name type="scientific">Apiospora arundinis</name>
    <dbReference type="NCBI Taxonomy" id="335852"/>
    <lineage>
        <taxon>Eukaryota</taxon>
        <taxon>Fungi</taxon>
        <taxon>Dikarya</taxon>
        <taxon>Ascomycota</taxon>
        <taxon>Pezizomycotina</taxon>
        <taxon>Sordariomycetes</taxon>
        <taxon>Xylariomycetidae</taxon>
        <taxon>Amphisphaeriales</taxon>
        <taxon>Apiosporaceae</taxon>
        <taxon>Apiospora</taxon>
    </lineage>
</organism>
<evidence type="ECO:0000259" key="11">
    <source>
        <dbReference type="Pfam" id="PF23925"/>
    </source>
</evidence>
<evidence type="ECO:0000256" key="6">
    <source>
        <dbReference type="PIRNR" id="PIRNR017233"/>
    </source>
</evidence>
<evidence type="ECO:0000256" key="4">
    <source>
        <dbReference type="ARBA" id="ARBA00022694"/>
    </source>
</evidence>
<feature type="domain" description="ELP1 N-terminal second beta-propeller" evidence="9">
    <location>
        <begin position="408"/>
        <end position="677"/>
    </location>
</feature>
<evidence type="ECO:0000256" key="7">
    <source>
        <dbReference type="SAM" id="MobiDB-lite"/>
    </source>
</evidence>
<feature type="domain" description="ELP1 first N-terminal beta-propeller" evidence="8">
    <location>
        <begin position="1"/>
        <end position="366"/>
    </location>
</feature>
<dbReference type="SUPFAM" id="SSF69322">
    <property type="entry name" value="Tricorn protease domain 2"/>
    <property type="match status" value="1"/>
</dbReference>
<protein>
    <recommendedName>
        <fullName evidence="5 6">Elongator complex protein 1</fullName>
    </recommendedName>
</protein>
<accession>A0ABR2IG49</accession>
<dbReference type="PANTHER" id="PTHR12747">
    <property type="entry name" value="ELONGATOR COMPLEX PROTEIN 1"/>
    <property type="match status" value="1"/>
</dbReference>
<dbReference type="Pfam" id="PF23797">
    <property type="entry name" value="Beta-prop_ELP1_2nd"/>
    <property type="match status" value="1"/>
</dbReference>
<feature type="region of interest" description="Disordered" evidence="7">
    <location>
        <begin position="1184"/>
        <end position="1205"/>
    </location>
</feature>
<comment type="function">
    <text evidence="6">Component of the elongator complex which is required for multiple tRNA modifications, including mcm5U (5-methoxycarbonylmethyl uridine), mcm5s2U (5-methoxycarbonylmethyl-2-thiouridine), and ncm5U (5-carbamoylmethyl uridine). The elongator complex catalyzes formation of carboxymethyluridine in the wobble base at position 34 in tRNAs.</text>
</comment>
<dbReference type="InterPro" id="IPR056169">
    <property type="entry name" value="HB_ELP1"/>
</dbReference>
<keyword evidence="6" id="KW-0539">Nucleus</keyword>
<dbReference type="InterPro" id="IPR006849">
    <property type="entry name" value="Elp1"/>
</dbReference>
<dbReference type="InterPro" id="IPR056167">
    <property type="entry name" value="A-sol_ELP1"/>
</dbReference>
<evidence type="ECO:0000313" key="14">
    <source>
        <dbReference type="Proteomes" id="UP001390339"/>
    </source>
</evidence>
<dbReference type="Gene3D" id="2.130.10.10">
    <property type="entry name" value="YVTN repeat-like/Quinoprotein amine dehydrogenase"/>
    <property type="match status" value="1"/>
</dbReference>
<comment type="subcellular location">
    <subcellularLocation>
        <location evidence="6">Cytoplasm</location>
    </subcellularLocation>
    <subcellularLocation>
        <location evidence="6">Nucleus</location>
    </subcellularLocation>
</comment>
<dbReference type="InterPro" id="IPR056164">
    <property type="entry name" value="Beta-prop_ELP1_1st"/>
</dbReference>
<dbReference type="Pfam" id="PF23878">
    <property type="entry name" value="TPR_ELP1"/>
    <property type="match status" value="1"/>
</dbReference>
<evidence type="ECO:0000256" key="5">
    <source>
        <dbReference type="ARBA" id="ARBA00029535"/>
    </source>
</evidence>
<dbReference type="SUPFAM" id="SSF50969">
    <property type="entry name" value="YVTN repeat-like/Quinoprotein amine dehydrogenase"/>
    <property type="match status" value="1"/>
</dbReference>
<reference evidence="13 14" key="1">
    <citation type="journal article" date="2024" name="IMA Fungus">
        <title>Apiospora arundinis, a panoply of carbohydrate-active enzymes and secondary metabolites.</title>
        <authorList>
            <person name="Sorensen T."/>
            <person name="Petersen C."/>
            <person name="Muurmann A.T."/>
            <person name="Christiansen J.V."/>
            <person name="Brundto M.L."/>
            <person name="Overgaard C.K."/>
            <person name="Boysen A.T."/>
            <person name="Wollenberg R.D."/>
            <person name="Larsen T.O."/>
            <person name="Sorensen J.L."/>
            <person name="Nielsen K.L."/>
            <person name="Sondergaard T.E."/>
        </authorList>
    </citation>
    <scope>NUCLEOTIDE SEQUENCE [LARGE SCALE GENOMIC DNA]</scope>
    <source>
        <strain evidence="13 14">AAU 773</strain>
    </source>
</reference>
<keyword evidence="14" id="KW-1185">Reference proteome</keyword>
<evidence type="ECO:0000256" key="3">
    <source>
        <dbReference type="ARBA" id="ARBA00022490"/>
    </source>
</evidence>
<feature type="domain" description="ELP1 three-helical bundle" evidence="12">
    <location>
        <begin position="1093"/>
        <end position="1262"/>
    </location>
</feature>
<evidence type="ECO:0000256" key="1">
    <source>
        <dbReference type="ARBA" id="ARBA00005043"/>
    </source>
</evidence>
<evidence type="ECO:0000259" key="8">
    <source>
        <dbReference type="Pfam" id="PF04762"/>
    </source>
</evidence>
<dbReference type="Pfam" id="PF23925">
    <property type="entry name" value="A-sol_ELP1"/>
    <property type="match status" value="1"/>
</dbReference>
<name>A0ABR2IG49_9PEZI</name>
<keyword evidence="3 6" id="KW-0963">Cytoplasm</keyword>
<dbReference type="Pfam" id="PF04762">
    <property type="entry name" value="Beta-prop_ELP1_1st"/>
    <property type="match status" value="1"/>
</dbReference>
<comment type="caution">
    <text evidence="13">The sequence shown here is derived from an EMBL/GenBank/DDBJ whole genome shotgun (WGS) entry which is preliminary data.</text>
</comment>
<dbReference type="Pfam" id="PF23936">
    <property type="entry name" value="HB_ELP1"/>
    <property type="match status" value="1"/>
</dbReference>
<comment type="similarity">
    <text evidence="2 6">Belongs to the ELP1/IKA1 family.</text>
</comment>
<feature type="region of interest" description="Disordered" evidence="7">
    <location>
        <begin position="1278"/>
        <end position="1333"/>
    </location>
</feature>
<dbReference type="InterPro" id="IPR056165">
    <property type="entry name" value="Beta-prop_ELP1_2nd"/>
</dbReference>
<proteinExistence type="inferred from homology"/>
<feature type="domain" description="ELP1 TPR" evidence="10">
    <location>
        <begin position="919"/>
        <end position="1083"/>
    </location>
</feature>